<reference evidence="1 2" key="1">
    <citation type="journal article" date="2022" name="Plant J.">
        <title>Chromosome-level genome of Camellia lanceoleosa provides a valuable resource for understanding genome evolution and self-incompatibility.</title>
        <authorList>
            <person name="Gong W."/>
            <person name="Xiao S."/>
            <person name="Wang L."/>
            <person name="Liao Z."/>
            <person name="Chang Y."/>
            <person name="Mo W."/>
            <person name="Hu G."/>
            <person name="Li W."/>
            <person name="Zhao G."/>
            <person name="Zhu H."/>
            <person name="Hu X."/>
            <person name="Ji K."/>
            <person name="Xiang X."/>
            <person name="Song Q."/>
            <person name="Yuan D."/>
            <person name="Jin S."/>
            <person name="Zhang L."/>
        </authorList>
    </citation>
    <scope>NUCLEOTIDE SEQUENCE [LARGE SCALE GENOMIC DNA]</scope>
    <source>
        <strain evidence="1">SQ_2022a</strain>
    </source>
</reference>
<organism evidence="1 2">
    <name type="scientific">Camellia lanceoleosa</name>
    <dbReference type="NCBI Taxonomy" id="1840588"/>
    <lineage>
        <taxon>Eukaryota</taxon>
        <taxon>Viridiplantae</taxon>
        <taxon>Streptophyta</taxon>
        <taxon>Embryophyta</taxon>
        <taxon>Tracheophyta</taxon>
        <taxon>Spermatophyta</taxon>
        <taxon>Magnoliopsida</taxon>
        <taxon>eudicotyledons</taxon>
        <taxon>Gunneridae</taxon>
        <taxon>Pentapetalae</taxon>
        <taxon>asterids</taxon>
        <taxon>Ericales</taxon>
        <taxon>Theaceae</taxon>
        <taxon>Camellia</taxon>
    </lineage>
</organism>
<dbReference type="Proteomes" id="UP001060215">
    <property type="component" value="Chromosome 5"/>
</dbReference>
<proteinExistence type="predicted"/>
<protein>
    <submittedName>
        <fullName evidence="1">Uncharacterized protein</fullName>
    </submittedName>
</protein>
<evidence type="ECO:0000313" key="2">
    <source>
        <dbReference type="Proteomes" id="UP001060215"/>
    </source>
</evidence>
<gene>
    <name evidence="1" type="ORF">LOK49_LG06G02324</name>
</gene>
<comment type="caution">
    <text evidence="1">The sequence shown here is derived from an EMBL/GenBank/DDBJ whole genome shotgun (WGS) entry which is preliminary data.</text>
</comment>
<sequence>MRKGMLGLGTGRMENHPLQKWEECSSNYQYSETEKEAGQSDEDDEVDESEEEVADGDKVAFEVGDNNRAGKGSKSSGAVVSVVNETCNEVEESGTAGAGLGNEESLPGVIIQSTNMGSRKEIKSVPSVAFMKSISSQDFLRPPINLKVVLDQAQSNGLAMGLNQGRIEWHKEVVQSSKSLSVVQWTEGGVSSPVATDGQTIQKLKGPQHKKGSHKCQVEQRRNEGEANLNHMALRKRKVGQNKLGFKLVISSRFRIWLSASEGLIWSGFDFPGAFVFLPCCFQSGLELGSAAAGRLCLDAIKMQSAALFCFRCLLPQLITLVLLVYLTNFVIGAFGVSHQL</sequence>
<keyword evidence="2" id="KW-1185">Reference proteome</keyword>
<accession>A0ACC0HB98</accession>
<name>A0ACC0HB98_9ERIC</name>
<dbReference type="EMBL" id="CM045762">
    <property type="protein sequence ID" value="KAI8010153.1"/>
    <property type="molecule type" value="Genomic_DNA"/>
</dbReference>
<evidence type="ECO:0000313" key="1">
    <source>
        <dbReference type="EMBL" id="KAI8010153.1"/>
    </source>
</evidence>